<accession>A0A1H9GI59</accession>
<dbReference type="PANTHER" id="PTHR13504:SF38">
    <property type="entry name" value="FIDO DOMAIN-CONTAINING PROTEIN"/>
    <property type="match status" value="1"/>
</dbReference>
<dbReference type="RefSeq" id="WP_074643586.1">
    <property type="nucleotide sequence ID" value="NZ_FOFU01000005.1"/>
</dbReference>
<dbReference type="InterPro" id="IPR003812">
    <property type="entry name" value="Fido"/>
</dbReference>
<dbReference type="Gene3D" id="1.10.3290.10">
    <property type="entry name" value="Fido-like domain"/>
    <property type="match status" value="1"/>
</dbReference>
<dbReference type="EMBL" id="FOFU01000005">
    <property type="protein sequence ID" value="SEQ49739.1"/>
    <property type="molecule type" value="Genomic_DNA"/>
</dbReference>
<sequence>MIEECPKVSGLPLLELILNKDYSFEISKMNDEYYYWDKVKYNTPKGIKKEEFWALVKYSRTANSKIYSFNTCTFSLFLTNKMQEYLHNFDMNFGGTIASSDILLDKNKQYYLLSSIMEEAIASSQMEGASTTRKVAKEMLRKQAKPKDKSQQMILNNYNTIRYLSEHKNDNLTPELLLTIHKQITEKTLDNPKDEGQFRTDNNIYVVNGITGEVAHDPPSYKQIKKVVQQLCKFINEDKEFIHPIIKAIILHFMISYLHPFVDGNGRTARSLFYWYMLKKGYWLTEYLSISRIIYKSKGQYEKAFLYTEHDDFDLGYFVNYNLKVLNEAFYELQVYLNRKAQENEALLEYRIPGLNDRQIQIITLCIKKPSSIFISKDLETRFNVSVKTIRSDLEGLVELGLLTTVPLNKRLTGYTRAENFEERLGEIRGN</sequence>
<dbReference type="OrthoDB" id="9813719at2"/>
<evidence type="ECO:0000256" key="1">
    <source>
        <dbReference type="PIRSR" id="PIRSR640198-1"/>
    </source>
</evidence>
<evidence type="ECO:0000256" key="2">
    <source>
        <dbReference type="PIRSR" id="PIRSR640198-2"/>
    </source>
</evidence>
<organism evidence="4 5">
    <name type="scientific">Treponema bryantii</name>
    <dbReference type="NCBI Taxonomy" id="163"/>
    <lineage>
        <taxon>Bacteria</taxon>
        <taxon>Pseudomonadati</taxon>
        <taxon>Spirochaetota</taxon>
        <taxon>Spirochaetia</taxon>
        <taxon>Spirochaetales</taxon>
        <taxon>Treponemataceae</taxon>
        <taxon>Treponema</taxon>
    </lineage>
</organism>
<dbReference type="GO" id="GO:0005524">
    <property type="term" value="F:ATP binding"/>
    <property type="evidence" value="ECO:0007669"/>
    <property type="project" value="UniProtKB-KW"/>
</dbReference>
<dbReference type="Proteomes" id="UP000182360">
    <property type="component" value="Unassembled WGS sequence"/>
</dbReference>
<feature type="domain" description="Fido" evidence="3">
    <location>
        <begin position="172"/>
        <end position="324"/>
    </location>
</feature>
<evidence type="ECO:0000313" key="5">
    <source>
        <dbReference type="Proteomes" id="UP000182360"/>
    </source>
</evidence>
<feature type="active site" evidence="1">
    <location>
        <position position="259"/>
    </location>
</feature>
<evidence type="ECO:0000259" key="3">
    <source>
        <dbReference type="PROSITE" id="PS51459"/>
    </source>
</evidence>
<keyword evidence="5" id="KW-1185">Reference proteome</keyword>
<dbReference type="InterPro" id="IPR036597">
    <property type="entry name" value="Fido-like_dom_sf"/>
</dbReference>
<protein>
    <submittedName>
        <fullName evidence="4">Fic family protein</fullName>
    </submittedName>
</protein>
<feature type="binding site" evidence="2">
    <location>
        <begin position="206"/>
        <end position="216"/>
    </location>
    <ligand>
        <name>ATP</name>
        <dbReference type="ChEBI" id="CHEBI:30616"/>
    </ligand>
</feature>
<keyword evidence="2" id="KW-0067">ATP-binding</keyword>
<name>A0A1H9GI59_9SPIR</name>
<keyword evidence="2" id="KW-0547">Nucleotide-binding</keyword>
<dbReference type="PROSITE" id="PS51459">
    <property type="entry name" value="FIDO"/>
    <property type="match status" value="1"/>
</dbReference>
<feature type="binding site" evidence="2">
    <location>
        <begin position="263"/>
        <end position="270"/>
    </location>
    <ligand>
        <name>ATP</name>
        <dbReference type="ChEBI" id="CHEBI:30616"/>
    </ligand>
</feature>
<dbReference type="InterPro" id="IPR040198">
    <property type="entry name" value="Fido_containing"/>
</dbReference>
<dbReference type="AlphaFoldDB" id="A0A1H9GI59"/>
<proteinExistence type="predicted"/>
<reference evidence="4 5" key="1">
    <citation type="submission" date="2016-10" db="EMBL/GenBank/DDBJ databases">
        <authorList>
            <person name="de Groot N.N."/>
        </authorList>
    </citation>
    <scope>NUCLEOTIDE SEQUENCE [LARGE SCALE GENOMIC DNA]</scope>
    <source>
        <strain evidence="4 5">B25</strain>
    </source>
</reference>
<gene>
    <name evidence="4" type="ORF">SAMN04487977_1058</name>
</gene>
<dbReference type="PANTHER" id="PTHR13504">
    <property type="entry name" value="FIDO DOMAIN-CONTAINING PROTEIN DDB_G0283145"/>
    <property type="match status" value="1"/>
</dbReference>
<dbReference type="Pfam" id="PF02661">
    <property type="entry name" value="Fic"/>
    <property type="match status" value="1"/>
</dbReference>
<dbReference type="SUPFAM" id="SSF140931">
    <property type="entry name" value="Fic-like"/>
    <property type="match status" value="1"/>
</dbReference>
<evidence type="ECO:0000313" key="4">
    <source>
        <dbReference type="EMBL" id="SEQ49739.1"/>
    </source>
</evidence>